<evidence type="ECO:0000256" key="5">
    <source>
        <dbReference type="ARBA" id="ARBA00023136"/>
    </source>
</evidence>
<evidence type="ECO:0000256" key="1">
    <source>
        <dbReference type="ARBA" id="ARBA00004651"/>
    </source>
</evidence>
<feature type="transmembrane region" description="Helical" evidence="6">
    <location>
        <begin position="250"/>
        <end position="271"/>
    </location>
</feature>
<dbReference type="GO" id="GO:0005886">
    <property type="term" value="C:plasma membrane"/>
    <property type="evidence" value="ECO:0007669"/>
    <property type="project" value="UniProtKB-SubCell"/>
</dbReference>
<keyword evidence="2" id="KW-1003">Cell membrane</keyword>
<dbReference type="InterPro" id="IPR003841">
    <property type="entry name" value="Na/Pi_transpt"/>
</dbReference>
<feature type="transmembrane region" description="Helical" evidence="6">
    <location>
        <begin position="134"/>
        <end position="154"/>
    </location>
</feature>
<evidence type="ECO:0000313" key="7">
    <source>
        <dbReference type="EMBL" id="RUO78553.1"/>
    </source>
</evidence>
<keyword evidence="5 6" id="KW-0472">Membrane</keyword>
<feature type="transmembrane region" description="Helical" evidence="6">
    <location>
        <begin position="109"/>
        <end position="127"/>
    </location>
</feature>
<proteinExistence type="predicted"/>
<keyword evidence="4 6" id="KW-1133">Transmembrane helix</keyword>
<evidence type="ECO:0000313" key="8">
    <source>
        <dbReference type="Proteomes" id="UP000288279"/>
    </source>
</evidence>
<evidence type="ECO:0000256" key="6">
    <source>
        <dbReference type="SAM" id="Phobius"/>
    </source>
</evidence>
<dbReference type="GO" id="GO:0005436">
    <property type="term" value="F:sodium:phosphate symporter activity"/>
    <property type="evidence" value="ECO:0007669"/>
    <property type="project" value="InterPro"/>
</dbReference>
<dbReference type="GO" id="GO:0044341">
    <property type="term" value="P:sodium-dependent phosphate transport"/>
    <property type="evidence" value="ECO:0007669"/>
    <property type="project" value="InterPro"/>
</dbReference>
<evidence type="ECO:0000256" key="4">
    <source>
        <dbReference type="ARBA" id="ARBA00022989"/>
    </source>
</evidence>
<dbReference type="AlphaFoldDB" id="A0A432ZKW1"/>
<protein>
    <submittedName>
        <fullName evidence="7">MFS transporter</fullName>
    </submittedName>
</protein>
<dbReference type="NCBIfam" id="NF037997">
    <property type="entry name" value="Na_Pi_symport"/>
    <property type="match status" value="1"/>
</dbReference>
<reference evidence="7 8" key="1">
    <citation type="journal article" date="2011" name="Front. Microbiol.">
        <title>Genomic signatures of strain selection and enhancement in Bacillus atrophaeus var. globigii, a historical biowarfare simulant.</title>
        <authorList>
            <person name="Gibbons H.S."/>
            <person name="Broomall S.M."/>
            <person name="McNew L.A."/>
            <person name="Daligault H."/>
            <person name="Chapman C."/>
            <person name="Bruce D."/>
            <person name="Karavis M."/>
            <person name="Krepps M."/>
            <person name="McGregor P.A."/>
            <person name="Hong C."/>
            <person name="Park K.H."/>
            <person name="Akmal A."/>
            <person name="Feldman A."/>
            <person name="Lin J.S."/>
            <person name="Chang W.E."/>
            <person name="Higgs B.W."/>
            <person name="Demirev P."/>
            <person name="Lindquist J."/>
            <person name="Liem A."/>
            <person name="Fochler E."/>
            <person name="Read T.D."/>
            <person name="Tapia R."/>
            <person name="Johnson S."/>
            <person name="Bishop-Lilly K.A."/>
            <person name="Detter C."/>
            <person name="Han C."/>
            <person name="Sozhamannan S."/>
            <person name="Rosenzweig C.N."/>
            <person name="Skowronski E.W."/>
        </authorList>
    </citation>
    <scope>NUCLEOTIDE SEQUENCE [LARGE SCALE GENOMIC DNA]</scope>
    <source>
        <strain evidence="7 8">PIT1</strain>
    </source>
</reference>
<name>A0A432ZKW1_9GAMM</name>
<comment type="subcellular location">
    <subcellularLocation>
        <location evidence="1">Cell membrane</location>
        <topology evidence="1">Multi-pass membrane protein</topology>
    </subcellularLocation>
</comment>
<feature type="transmembrane region" description="Helical" evidence="6">
    <location>
        <begin position="174"/>
        <end position="192"/>
    </location>
</feature>
<accession>A0A432ZKW1</accession>
<feature type="transmembrane region" description="Helical" evidence="6">
    <location>
        <begin position="283"/>
        <end position="302"/>
    </location>
</feature>
<dbReference type="EMBL" id="PIQG01000002">
    <property type="protein sequence ID" value="RUO78553.1"/>
    <property type="molecule type" value="Genomic_DNA"/>
</dbReference>
<dbReference type="PANTHER" id="PTHR10010">
    <property type="entry name" value="SOLUTE CARRIER FAMILY 34 SODIUM PHOSPHATE , MEMBER 2-RELATED"/>
    <property type="match status" value="1"/>
</dbReference>
<sequence>MNYSEIATALGGLGLLLLGMSLLTDGLKAAAGNHLRGFLERSTQTRAKAAASGFLMTALVQSSGAVVVALLGFTNAGMLRLKQAAWVVFGSNVGTTVTAWIVALVGLQFKVTALALPMIGVGMLLRLTNGDRKWSNIGLAMAGFGVLFVGLDLLQSGFADAVAWLPLDQFQAQSFAAIGYALLSGFLLTALLQSSSASLAIILSAAVSGIFSPYVGAALVIGANLGSTMMAVLASIGATPNAKRLAAIHVMMNVVTALVALALLQPLWWFTTWLVSDPSSVNLATDLAVFHSLFNILGLALMRVGDQRLLTLIERWISLPPFRSGKARYLDSTVLEVPAMGVAALVNEQQRVFRQHILRLRTLLHDEIDAESRRDQVATGELLQVITDFSEKLSQTKLQGEQAEDFVELSSSRHFLFDLRRVLEQLEQSQHARLQQSLSDPLKQLLIKALHDIDAPLGAELEAVVMQIQQQRHADHQALLVRINRGEIPAIEGTEALQLLTLWGQVLELMLGIQKVLFPTLPQADK</sequence>
<gene>
    <name evidence="7" type="ORF">CWI83_05890</name>
</gene>
<keyword evidence="3 6" id="KW-0812">Transmembrane</keyword>
<dbReference type="Proteomes" id="UP000288279">
    <property type="component" value="Unassembled WGS sequence"/>
</dbReference>
<dbReference type="Pfam" id="PF02690">
    <property type="entry name" value="Na_Pi_cotrans"/>
    <property type="match status" value="2"/>
</dbReference>
<feature type="transmembrane region" description="Helical" evidence="6">
    <location>
        <begin position="199"/>
        <end position="215"/>
    </location>
</feature>
<dbReference type="PANTHER" id="PTHR10010:SF46">
    <property type="entry name" value="SODIUM-DEPENDENT PHOSPHATE TRANSPORT PROTEIN 2B"/>
    <property type="match status" value="1"/>
</dbReference>
<dbReference type="RefSeq" id="WP_126827064.1">
    <property type="nucleotide sequence ID" value="NZ_PIQG01000002.1"/>
</dbReference>
<feature type="transmembrane region" description="Helical" evidence="6">
    <location>
        <begin position="50"/>
        <end position="73"/>
    </location>
</feature>
<organism evidence="7 8">
    <name type="scientific">Pseudidiomarina taiwanensis</name>
    <dbReference type="NCBI Taxonomy" id="337250"/>
    <lineage>
        <taxon>Bacteria</taxon>
        <taxon>Pseudomonadati</taxon>
        <taxon>Pseudomonadota</taxon>
        <taxon>Gammaproteobacteria</taxon>
        <taxon>Alteromonadales</taxon>
        <taxon>Idiomarinaceae</taxon>
        <taxon>Pseudidiomarina</taxon>
    </lineage>
</organism>
<feature type="transmembrane region" description="Helical" evidence="6">
    <location>
        <begin position="85"/>
        <end position="103"/>
    </location>
</feature>
<evidence type="ECO:0000256" key="3">
    <source>
        <dbReference type="ARBA" id="ARBA00022692"/>
    </source>
</evidence>
<evidence type="ECO:0000256" key="2">
    <source>
        <dbReference type="ARBA" id="ARBA00022475"/>
    </source>
</evidence>
<keyword evidence="8" id="KW-1185">Reference proteome</keyword>
<dbReference type="OrthoDB" id="9763003at2"/>
<comment type="caution">
    <text evidence="7">The sequence shown here is derived from an EMBL/GenBank/DDBJ whole genome shotgun (WGS) entry which is preliminary data.</text>
</comment>